<dbReference type="GO" id="GO:0008168">
    <property type="term" value="F:methyltransferase activity"/>
    <property type="evidence" value="ECO:0007669"/>
    <property type="project" value="UniProtKB-KW"/>
</dbReference>
<evidence type="ECO:0000256" key="6">
    <source>
        <dbReference type="ARBA" id="ARBA00056497"/>
    </source>
</evidence>
<evidence type="ECO:0000256" key="8">
    <source>
        <dbReference type="PIRSR" id="PIRSR000388-1"/>
    </source>
</evidence>
<keyword evidence="5 7" id="KW-0808">Transferase</keyword>
<dbReference type="InterPro" id="IPR040442">
    <property type="entry name" value="Pyrv_kinase-like_dom_sf"/>
</dbReference>
<dbReference type="Proteomes" id="UP000184251">
    <property type="component" value="Unassembled WGS sequence"/>
</dbReference>
<dbReference type="NCBIfam" id="NF001452">
    <property type="entry name" value="PRK00311.1"/>
    <property type="match status" value="1"/>
</dbReference>
<evidence type="ECO:0000313" key="12">
    <source>
        <dbReference type="Proteomes" id="UP000184251"/>
    </source>
</evidence>
<dbReference type="InterPro" id="IPR003700">
    <property type="entry name" value="Pantoate_hydroxy_MeTrfase"/>
</dbReference>
<name>A0A1M4Y179_9FIRM</name>
<evidence type="ECO:0000256" key="9">
    <source>
        <dbReference type="PIRSR" id="PIRSR000388-2"/>
    </source>
</evidence>
<feature type="binding site" evidence="7 10">
    <location>
        <position position="117"/>
    </location>
    <ligand>
        <name>Mg(2+)</name>
        <dbReference type="ChEBI" id="CHEBI:18420"/>
    </ligand>
</feature>
<dbReference type="PIRSF" id="PIRSF000388">
    <property type="entry name" value="Pantoate_hydroxy_MeTrfase"/>
    <property type="match status" value="1"/>
</dbReference>
<dbReference type="RefSeq" id="WP_073270958.1">
    <property type="nucleotide sequence ID" value="NZ_FQTU01000011.1"/>
</dbReference>
<dbReference type="EMBL" id="FQTU01000011">
    <property type="protein sequence ID" value="SHE99501.1"/>
    <property type="molecule type" value="Genomic_DNA"/>
</dbReference>
<dbReference type="Gene3D" id="3.20.20.60">
    <property type="entry name" value="Phosphoenolpyruvate-binding domains"/>
    <property type="match status" value="1"/>
</dbReference>
<dbReference type="GO" id="GO:0000287">
    <property type="term" value="F:magnesium ion binding"/>
    <property type="evidence" value="ECO:0007669"/>
    <property type="project" value="TreeGrafter"/>
</dbReference>
<dbReference type="OrthoDB" id="9781789at2"/>
<keyword evidence="7 10" id="KW-0460">Magnesium</keyword>
<dbReference type="UniPathway" id="UPA00028">
    <property type="reaction ID" value="UER00003"/>
</dbReference>
<dbReference type="SUPFAM" id="SSF51621">
    <property type="entry name" value="Phosphoenolpyruvate/pyruvate domain"/>
    <property type="match status" value="1"/>
</dbReference>
<protein>
    <recommendedName>
        <fullName evidence="7">3-methyl-2-oxobutanoate hydroxymethyltransferase</fullName>
        <ecNumber evidence="7">2.1.2.11</ecNumber>
    </recommendedName>
    <alternativeName>
        <fullName evidence="7">Ketopantoate hydroxymethyltransferase</fullName>
        <shortName evidence="7">KPHMT</shortName>
    </alternativeName>
</protein>
<dbReference type="GO" id="GO:0005737">
    <property type="term" value="C:cytoplasm"/>
    <property type="evidence" value="ECO:0007669"/>
    <property type="project" value="UniProtKB-SubCell"/>
</dbReference>
<comment type="subunit">
    <text evidence="3 7">Homodecamer; pentamer of dimers.</text>
</comment>
<dbReference type="InterPro" id="IPR015813">
    <property type="entry name" value="Pyrv/PenolPyrv_kinase-like_dom"/>
</dbReference>
<keyword evidence="12" id="KW-1185">Reference proteome</keyword>
<evidence type="ECO:0000256" key="4">
    <source>
        <dbReference type="ARBA" id="ARBA00022655"/>
    </source>
</evidence>
<comment type="cofactor">
    <cofactor evidence="7 10">
        <name>Mg(2+)</name>
        <dbReference type="ChEBI" id="CHEBI:18420"/>
    </cofactor>
    <text evidence="7 10">Binds 1 Mg(2+) ion per subunit.</text>
</comment>
<proteinExistence type="inferred from homology"/>
<comment type="pathway">
    <text evidence="1 7">Cofactor biosynthesis; (R)-pantothenate biosynthesis; (R)-pantoate from 3-methyl-2-oxobutanoate: step 1/2.</text>
</comment>
<feature type="binding site" evidence="7 9">
    <location>
        <position position="85"/>
    </location>
    <ligand>
        <name>3-methyl-2-oxobutanoate</name>
        <dbReference type="ChEBI" id="CHEBI:11851"/>
    </ligand>
</feature>
<organism evidence="11 12">
    <name type="scientific">Alkalibacter saccharofermentans DSM 14828</name>
    <dbReference type="NCBI Taxonomy" id="1120975"/>
    <lineage>
        <taxon>Bacteria</taxon>
        <taxon>Bacillati</taxon>
        <taxon>Bacillota</taxon>
        <taxon>Clostridia</taxon>
        <taxon>Eubacteriales</taxon>
        <taxon>Eubacteriaceae</taxon>
        <taxon>Alkalibacter</taxon>
    </lineage>
</organism>
<evidence type="ECO:0000256" key="1">
    <source>
        <dbReference type="ARBA" id="ARBA00005033"/>
    </source>
</evidence>
<keyword evidence="4 7" id="KW-0566">Pantothenate biosynthesis</keyword>
<feature type="binding site" evidence="7 9">
    <location>
        <position position="115"/>
    </location>
    <ligand>
        <name>3-methyl-2-oxobutanoate</name>
        <dbReference type="ChEBI" id="CHEBI:11851"/>
    </ligand>
</feature>
<dbReference type="EC" id="2.1.2.11" evidence="7"/>
<evidence type="ECO:0000313" key="11">
    <source>
        <dbReference type="EMBL" id="SHE99501.1"/>
    </source>
</evidence>
<accession>A0A1M4Y179</accession>
<comment type="subcellular location">
    <subcellularLocation>
        <location evidence="7">Cytoplasm</location>
    </subcellularLocation>
</comment>
<keyword evidence="11" id="KW-0489">Methyltransferase</keyword>
<dbReference type="GO" id="GO:0032259">
    <property type="term" value="P:methylation"/>
    <property type="evidence" value="ECO:0007669"/>
    <property type="project" value="UniProtKB-KW"/>
</dbReference>
<dbReference type="PANTHER" id="PTHR20881">
    <property type="entry name" value="3-METHYL-2-OXOBUTANOATE HYDROXYMETHYLTRANSFERASE"/>
    <property type="match status" value="1"/>
</dbReference>
<dbReference type="AlphaFoldDB" id="A0A1M4Y179"/>
<dbReference type="GO" id="GO:0015940">
    <property type="term" value="P:pantothenate biosynthetic process"/>
    <property type="evidence" value="ECO:0007669"/>
    <property type="project" value="UniProtKB-UniRule"/>
</dbReference>
<comment type="function">
    <text evidence="6 7">Catalyzes the reversible reaction in which hydroxymethyl group from 5,10-methylenetetrahydrofolate is transferred onto alpha-ketoisovalerate to form ketopantoate.</text>
</comment>
<dbReference type="Pfam" id="PF02548">
    <property type="entry name" value="Pantoate_transf"/>
    <property type="match status" value="1"/>
</dbReference>
<evidence type="ECO:0000256" key="2">
    <source>
        <dbReference type="ARBA" id="ARBA00008676"/>
    </source>
</evidence>
<evidence type="ECO:0000256" key="3">
    <source>
        <dbReference type="ARBA" id="ARBA00011424"/>
    </source>
</evidence>
<comment type="similarity">
    <text evidence="2 7">Belongs to the PanB family.</text>
</comment>
<evidence type="ECO:0000256" key="10">
    <source>
        <dbReference type="PIRSR" id="PIRSR000388-3"/>
    </source>
</evidence>
<evidence type="ECO:0000256" key="5">
    <source>
        <dbReference type="ARBA" id="ARBA00022679"/>
    </source>
</evidence>
<keyword evidence="7 10" id="KW-0479">Metal-binding</keyword>
<feature type="binding site" evidence="7 10">
    <location>
        <position position="46"/>
    </location>
    <ligand>
        <name>Mg(2+)</name>
        <dbReference type="ChEBI" id="CHEBI:18420"/>
    </ligand>
</feature>
<keyword evidence="7" id="KW-0963">Cytoplasm</keyword>
<reference evidence="11 12" key="1">
    <citation type="submission" date="2016-11" db="EMBL/GenBank/DDBJ databases">
        <authorList>
            <person name="Jaros S."/>
            <person name="Januszkiewicz K."/>
            <person name="Wedrychowicz H."/>
        </authorList>
    </citation>
    <scope>NUCLEOTIDE SEQUENCE [LARGE SCALE GENOMIC DNA]</scope>
    <source>
        <strain evidence="11 12">DSM 14828</strain>
    </source>
</reference>
<feature type="binding site" evidence="7 9">
    <location>
        <begin position="46"/>
        <end position="47"/>
    </location>
    <ligand>
        <name>3-methyl-2-oxobutanoate</name>
        <dbReference type="ChEBI" id="CHEBI:11851"/>
    </ligand>
</feature>
<dbReference type="STRING" id="1120975.SAMN02746064_01658"/>
<dbReference type="HAMAP" id="MF_00156">
    <property type="entry name" value="PanB"/>
    <property type="match status" value="1"/>
</dbReference>
<gene>
    <name evidence="7" type="primary">panB</name>
    <name evidence="11" type="ORF">SAMN02746064_01658</name>
</gene>
<dbReference type="CDD" id="cd06557">
    <property type="entry name" value="KPHMT-like"/>
    <property type="match status" value="1"/>
</dbReference>
<evidence type="ECO:0000256" key="7">
    <source>
        <dbReference type="HAMAP-Rule" id="MF_00156"/>
    </source>
</evidence>
<dbReference type="NCBIfam" id="TIGR00222">
    <property type="entry name" value="panB"/>
    <property type="match status" value="1"/>
</dbReference>
<sequence length="280" mass="30517">MKSKFSVDFFARRKDENKKISMLTAYDYSTAKIFDEAGVDALLVGDSLGMVMQGLDSTLEVTMEDMIYHCSCVSRGADRAFVVGDMPFLSYHISVEESVRNAGRLIQHGKANAVKLEGGINVSDKIKAIVDAQIPVMGHIGLTPQSVNVFGGFKVQGKDYSRAKAVLEDAIAVEEAGAFAVVLEGIPEKLAKLISETISIPTIGIGAGRYCDGQVLVMHDLLGLFSGQSPKFSKKYADLRSVMENAVKGYIEEVTSGDFPESKHTFSMEDKIIDELKEKQ</sequence>
<feature type="active site" description="Proton acceptor" evidence="7 8">
    <location>
        <position position="184"/>
    </location>
</feature>
<dbReference type="FunFam" id="3.20.20.60:FF:000003">
    <property type="entry name" value="3-methyl-2-oxobutanoate hydroxymethyltransferase"/>
    <property type="match status" value="1"/>
</dbReference>
<comment type="catalytic activity">
    <reaction evidence="7">
        <text>(6R)-5,10-methylene-5,6,7,8-tetrahydrofolate + 3-methyl-2-oxobutanoate + H2O = 2-dehydropantoate + (6S)-5,6,7,8-tetrahydrofolate</text>
        <dbReference type="Rhea" id="RHEA:11824"/>
        <dbReference type="ChEBI" id="CHEBI:11561"/>
        <dbReference type="ChEBI" id="CHEBI:11851"/>
        <dbReference type="ChEBI" id="CHEBI:15377"/>
        <dbReference type="ChEBI" id="CHEBI:15636"/>
        <dbReference type="ChEBI" id="CHEBI:57453"/>
        <dbReference type="EC" id="2.1.2.11"/>
    </reaction>
</comment>
<feature type="binding site" evidence="7 10">
    <location>
        <position position="85"/>
    </location>
    <ligand>
        <name>Mg(2+)</name>
        <dbReference type="ChEBI" id="CHEBI:18420"/>
    </ligand>
</feature>
<dbReference type="GO" id="GO:0003864">
    <property type="term" value="F:3-methyl-2-oxobutanoate hydroxymethyltransferase activity"/>
    <property type="evidence" value="ECO:0007669"/>
    <property type="project" value="UniProtKB-UniRule"/>
</dbReference>
<dbReference type="PANTHER" id="PTHR20881:SF0">
    <property type="entry name" value="3-METHYL-2-OXOBUTANOATE HYDROXYMETHYLTRANSFERASE"/>
    <property type="match status" value="1"/>
</dbReference>